<keyword evidence="2" id="KW-1185">Reference proteome</keyword>
<sequence length="211" mass="22859">MSDPDTRVRRASCMALGCIADELDDEVASHHEKLMPLIFNLMSDSNQATVKYALNALDCILESLGDNIARYLPQLMERLVILLDTGAMDVKPIALSAIGSAAHSSGEGFAPYFGEVIARIKRAMALTGDDDTLALRGVATDTAGAIAEAAGREAFRPHLEETMRLALEGMDISSSGMRESGYCYFGVMSRVFEAEFSQYIGYIAPHLLDTL</sequence>
<dbReference type="Proteomes" id="UP001140096">
    <property type="component" value="Unassembled WGS sequence"/>
</dbReference>
<evidence type="ECO:0000313" key="1">
    <source>
        <dbReference type="EMBL" id="KAJ2796681.1"/>
    </source>
</evidence>
<gene>
    <name evidence="1" type="ORF">H4S07_006149</name>
</gene>
<feature type="non-terminal residue" evidence="1">
    <location>
        <position position="211"/>
    </location>
</feature>
<organism evidence="1 2">
    <name type="scientific">Coemansia furcata</name>
    <dbReference type="NCBI Taxonomy" id="417177"/>
    <lineage>
        <taxon>Eukaryota</taxon>
        <taxon>Fungi</taxon>
        <taxon>Fungi incertae sedis</taxon>
        <taxon>Zoopagomycota</taxon>
        <taxon>Kickxellomycotina</taxon>
        <taxon>Kickxellomycetes</taxon>
        <taxon>Kickxellales</taxon>
        <taxon>Kickxellaceae</taxon>
        <taxon>Coemansia</taxon>
    </lineage>
</organism>
<evidence type="ECO:0000313" key="2">
    <source>
        <dbReference type="Proteomes" id="UP001140096"/>
    </source>
</evidence>
<reference evidence="1" key="1">
    <citation type="submission" date="2022-07" db="EMBL/GenBank/DDBJ databases">
        <title>Phylogenomic reconstructions and comparative analyses of Kickxellomycotina fungi.</title>
        <authorList>
            <person name="Reynolds N.K."/>
            <person name="Stajich J.E."/>
            <person name="Barry K."/>
            <person name="Grigoriev I.V."/>
            <person name="Crous P."/>
            <person name="Smith M.E."/>
        </authorList>
    </citation>
    <scope>NUCLEOTIDE SEQUENCE</scope>
    <source>
        <strain evidence="1">CBS 102833</strain>
    </source>
</reference>
<comment type="caution">
    <text evidence="1">The sequence shown here is derived from an EMBL/GenBank/DDBJ whole genome shotgun (WGS) entry which is preliminary data.</text>
</comment>
<proteinExistence type="predicted"/>
<name>A0ACC1KX18_9FUNG</name>
<dbReference type="EMBL" id="JANBUP010003458">
    <property type="protein sequence ID" value="KAJ2796681.1"/>
    <property type="molecule type" value="Genomic_DNA"/>
</dbReference>
<accession>A0ACC1KX18</accession>
<protein>
    <submittedName>
        <fullName evidence="1">Uncharacterized protein</fullName>
    </submittedName>
</protein>